<dbReference type="AlphaFoldDB" id="A2EXG0"/>
<protein>
    <recommendedName>
        <fullName evidence="5">Mid2 domain-containing protein</fullName>
    </recommendedName>
</protein>
<keyword evidence="2" id="KW-0812">Transmembrane</keyword>
<keyword evidence="2" id="KW-0472">Membrane</keyword>
<dbReference type="InParanoid" id="A2EXG0"/>
<feature type="region of interest" description="Disordered" evidence="1">
    <location>
        <begin position="211"/>
        <end position="257"/>
    </location>
</feature>
<evidence type="ECO:0000256" key="1">
    <source>
        <dbReference type="SAM" id="MobiDB-lite"/>
    </source>
</evidence>
<evidence type="ECO:0000313" key="3">
    <source>
        <dbReference type="EMBL" id="EAY02650.1"/>
    </source>
</evidence>
<keyword evidence="4" id="KW-1185">Reference proteome</keyword>
<reference evidence="3" key="2">
    <citation type="journal article" date="2007" name="Science">
        <title>Draft genome sequence of the sexually transmitted pathogen Trichomonas vaginalis.</title>
        <authorList>
            <person name="Carlton J.M."/>
            <person name="Hirt R.P."/>
            <person name="Silva J.C."/>
            <person name="Delcher A.L."/>
            <person name="Schatz M."/>
            <person name="Zhao Q."/>
            <person name="Wortman J.R."/>
            <person name="Bidwell S.L."/>
            <person name="Alsmark U.C.M."/>
            <person name="Besteiro S."/>
            <person name="Sicheritz-Ponten T."/>
            <person name="Noel C.J."/>
            <person name="Dacks J.B."/>
            <person name="Foster P.G."/>
            <person name="Simillion C."/>
            <person name="Van de Peer Y."/>
            <person name="Miranda-Saavedra D."/>
            <person name="Barton G.J."/>
            <person name="Westrop G.D."/>
            <person name="Mueller S."/>
            <person name="Dessi D."/>
            <person name="Fiori P.L."/>
            <person name="Ren Q."/>
            <person name="Paulsen I."/>
            <person name="Zhang H."/>
            <person name="Bastida-Corcuera F.D."/>
            <person name="Simoes-Barbosa A."/>
            <person name="Brown M.T."/>
            <person name="Hayes R.D."/>
            <person name="Mukherjee M."/>
            <person name="Okumura C.Y."/>
            <person name="Schneider R."/>
            <person name="Smith A.J."/>
            <person name="Vanacova S."/>
            <person name="Villalvazo M."/>
            <person name="Haas B.J."/>
            <person name="Pertea M."/>
            <person name="Feldblyum T.V."/>
            <person name="Utterback T.R."/>
            <person name="Shu C.L."/>
            <person name="Osoegawa K."/>
            <person name="de Jong P.J."/>
            <person name="Hrdy I."/>
            <person name="Horvathova L."/>
            <person name="Zubacova Z."/>
            <person name="Dolezal P."/>
            <person name="Malik S.B."/>
            <person name="Logsdon J.M. Jr."/>
            <person name="Henze K."/>
            <person name="Gupta A."/>
            <person name="Wang C.C."/>
            <person name="Dunne R.L."/>
            <person name="Upcroft J.A."/>
            <person name="Upcroft P."/>
            <person name="White O."/>
            <person name="Salzberg S.L."/>
            <person name="Tang P."/>
            <person name="Chiu C.-H."/>
            <person name="Lee Y.-S."/>
            <person name="Embley T.M."/>
            <person name="Coombs G.H."/>
            <person name="Mottram J.C."/>
            <person name="Tachezy J."/>
            <person name="Fraser-Liggett C.M."/>
            <person name="Johnson P.J."/>
        </authorList>
    </citation>
    <scope>NUCLEOTIDE SEQUENCE [LARGE SCALE GENOMIC DNA]</scope>
    <source>
        <strain evidence="3">G3</strain>
    </source>
</reference>
<sequence>MLSKVERSAAVPNITILTSVQTLSETDTWRMYYVKTNSVLSTNINGYEFTYTRELYTYSYSSTKTNTTITTYEEISGEKKTMTKSSTTVVSETQTETISTTYVETNTTVEDNGTMTQSATFVFSDTVVVFTTFTYVNTETMIYVDQDSESVGKSNISIGKVILLVTIGLAMALALGLLGIYFYRRTKDSASFSDSYAELDDEDIGKIPETIAEPAVETPNVTNNFSLTTHEEDDEDFDAGFASDPGEDDDIYTNGEV</sequence>
<gene>
    <name evidence="3" type="ORF">TVAG_253010</name>
</gene>
<name>A2EXG0_TRIV3</name>
<keyword evidence="2" id="KW-1133">Transmembrane helix</keyword>
<evidence type="ECO:0000256" key="2">
    <source>
        <dbReference type="SAM" id="Phobius"/>
    </source>
</evidence>
<reference evidence="3" key="1">
    <citation type="submission" date="2006-10" db="EMBL/GenBank/DDBJ databases">
        <authorList>
            <person name="Amadeo P."/>
            <person name="Zhao Q."/>
            <person name="Wortman J."/>
            <person name="Fraser-Liggett C."/>
            <person name="Carlton J."/>
        </authorList>
    </citation>
    <scope>NUCLEOTIDE SEQUENCE</scope>
    <source>
        <strain evidence="3">G3</strain>
    </source>
</reference>
<evidence type="ECO:0008006" key="5">
    <source>
        <dbReference type="Google" id="ProtNLM"/>
    </source>
</evidence>
<accession>A2EXG0</accession>
<proteinExistence type="predicted"/>
<feature type="compositionally biased region" description="Polar residues" evidence="1">
    <location>
        <begin position="219"/>
        <end position="228"/>
    </location>
</feature>
<dbReference type="Proteomes" id="UP000001542">
    <property type="component" value="Unassembled WGS sequence"/>
</dbReference>
<organism evidence="3 4">
    <name type="scientific">Trichomonas vaginalis (strain ATCC PRA-98 / G3)</name>
    <dbReference type="NCBI Taxonomy" id="412133"/>
    <lineage>
        <taxon>Eukaryota</taxon>
        <taxon>Metamonada</taxon>
        <taxon>Parabasalia</taxon>
        <taxon>Trichomonadida</taxon>
        <taxon>Trichomonadidae</taxon>
        <taxon>Trichomonas</taxon>
    </lineage>
</organism>
<evidence type="ECO:0000313" key="4">
    <source>
        <dbReference type="Proteomes" id="UP000001542"/>
    </source>
</evidence>
<feature type="transmembrane region" description="Helical" evidence="2">
    <location>
        <begin position="161"/>
        <end position="183"/>
    </location>
</feature>
<dbReference type="VEuPathDB" id="TrichDB:TVAG_253010"/>
<dbReference type="EMBL" id="DS113529">
    <property type="protein sequence ID" value="EAY02650.1"/>
    <property type="molecule type" value="Genomic_DNA"/>
</dbReference>